<dbReference type="GO" id="GO:0005737">
    <property type="term" value="C:cytoplasm"/>
    <property type="evidence" value="ECO:0007669"/>
    <property type="project" value="UniProtKB-SubCell"/>
</dbReference>
<dbReference type="InterPro" id="IPR009057">
    <property type="entry name" value="Homeodomain-like_sf"/>
</dbReference>
<evidence type="ECO:0000256" key="3">
    <source>
        <dbReference type="ARBA" id="ARBA00022490"/>
    </source>
</evidence>
<dbReference type="Proteomes" id="UP000265930">
    <property type="component" value="Unassembled WGS sequence"/>
</dbReference>
<accession>A0A399IQ18</accession>
<dbReference type="SUPFAM" id="SSF46689">
    <property type="entry name" value="Homeodomain-like"/>
    <property type="match status" value="2"/>
</dbReference>
<gene>
    <name evidence="13" type="ORF">D2A34_17740</name>
</gene>
<name>A0A399IQ18_9CLOT</name>
<reference evidence="13 14" key="1">
    <citation type="submission" date="2018-08" db="EMBL/GenBank/DDBJ databases">
        <title>Genome of Clostridium chromiireducens C1, DSM12136.</title>
        <authorList>
            <person name="Xing M."/>
            <person name="Wei Y."/>
            <person name="Ang E.L."/>
            <person name="Zhao H."/>
            <person name="Zhang Y."/>
        </authorList>
    </citation>
    <scope>NUCLEOTIDE SEQUENCE [LARGE SCALE GENOMIC DNA]</scope>
    <source>
        <strain evidence="13 14">C1</strain>
    </source>
</reference>
<dbReference type="SMART" id="SM00448">
    <property type="entry name" value="REC"/>
    <property type="match status" value="1"/>
</dbReference>
<dbReference type="SUPFAM" id="SSF52172">
    <property type="entry name" value="CheY-like"/>
    <property type="match status" value="1"/>
</dbReference>
<comment type="subcellular location">
    <subcellularLocation>
        <location evidence="1">Cytoplasm</location>
    </subcellularLocation>
</comment>
<dbReference type="PRINTS" id="PR00032">
    <property type="entry name" value="HTHARAC"/>
</dbReference>
<dbReference type="Gene3D" id="1.10.10.60">
    <property type="entry name" value="Homeodomain-like"/>
    <property type="match status" value="2"/>
</dbReference>
<dbReference type="GO" id="GO:0003700">
    <property type="term" value="F:DNA-binding transcription factor activity"/>
    <property type="evidence" value="ECO:0007669"/>
    <property type="project" value="InterPro"/>
</dbReference>
<evidence type="ECO:0000256" key="6">
    <source>
        <dbReference type="ARBA" id="ARBA00023015"/>
    </source>
</evidence>
<dbReference type="InterPro" id="IPR020449">
    <property type="entry name" value="Tscrpt_reg_AraC-type_HTH"/>
</dbReference>
<keyword evidence="6" id="KW-0805">Transcription regulation</keyword>
<keyword evidence="5" id="KW-0902">Two-component regulatory system</keyword>
<feature type="domain" description="HTH araC/xylS-type" evidence="11">
    <location>
        <begin position="150"/>
        <end position="251"/>
    </location>
</feature>
<keyword evidence="3" id="KW-0963">Cytoplasm</keyword>
<evidence type="ECO:0000259" key="12">
    <source>
        <dbReference type="PROSITE" id="PS50110"/>
    </source>
</evidence>
<evidence type="ECO:0000256" key="9">
    <source>
        <dbReference type="ARBA" id="ARBA00024867"/>
    </source>
</evidence>
<evidence type="ECO:0000313" key="13">
    <source>
        <dbReference type="EMBL" id="RII33572.1"/>
    </source>
</evidence>
<evidence type="ECO:0000256" key="7">
    <source>
        <dbReference type="ARBA" id="ARBA00023125"/>
    </source>
</evidence>
<dbReference type="GO" id="GO:0000160">
    <property type="term" value="P:phosphorelay signal transduction system"/>
    <property type="evidence" value="ECO:0007669"/>
    <property type="project" value="UniProtKB-KW"/>
</dbReference>
<dbReference type="InterPro" id="IPR018060">
    <property type="entry name" value="HTH_AraC"/>
</dbReference>
<sequence length="262" mass="31054">MYKLLVVDDENESRNLLCRYFPWGDLGFEIVAQLENGKLALEYILDNEVDVMLCDIKMPFLDGIELAKEIFNRKLKIKVIFLSAYKDFEYARKAIAYGVSEYIVKPSKYNEIYEVFSSLKKALDNECLPNENSILDIEENDFKDLSSYDSKIISFIKDYVREHYKDARLEDIAESVHMNPNYLSQFFKQKTGERFSNYLIKVKMNRAAELLNDIRYRTYEISEMVGYSNTKNFTRTFKSYYGKSPKEYRNQKDTINPHPFER</sequence>
<dbReference type="InterPro" id="IPR001789">
    <property type="entry name" value="Sig_transdc_resp-reg_receiver"/>
</dbReference>
<dbReference type="CDD" id="cd17536">
    <property type="entry name" value="REC_YesN-like"/>
    <property type="match status" value="1"/>
</dbReference>
<comment type="caution">
    <text evidence="13">The sequence shown here is derived from an EMBL/GenBank/DDBJ whole genome shotgun (WGS) entry which is preliminary data.</text>
</comment>
<dbReference type="AlphaFoldDB" id="A0A399IQ18"/>
<feature type="modified residue" description="4-aspartylphosphate" evidence="10">
    <location>
        <position position="55"/>
    </location>
</feature>
<dbReference type="Pfam" id="PF00072">
    <property type="entry name" value="Response_reg"/>
    <property type="match status" value="1"/>
</dbReference>
<dbReference type="InterPro" id="IPR051552">
    <property type="entry name" value="HptR"/>
</dbReference>
<evidence type="ECO:0000256" key="10">
    <source>
        <dbReference type="PROSITE-ProRule" id="PRU00169"/>
    </source>
</evidence>
<dbReference type="GO" id="GO:0043565">
    <property type="term" value="F:sequence-specific DNA binding"/>
    <property type="evidence" value="ECO:0007669"/>
    <property type="project" value="InterPro"/>
</dbReference>
<proteinExistence type="predicted"/>
<evidence type="ECO:0000256" key="4">
    <source>
        <dbReference type="ARBA" id="ARBA00022553"/>
    </source>
</evidence>
<keyword evidence="8" id="KW-0804">Transcription</keyword>
<evidence type="ECO:0000259" key="11">
    <source>
        <dbReference type="PROSITE" id="PS01124"/>
    </source>
</evidence>
<evidence type="ECO:0000256" key="5">
    <source>
        <dbReference type="ARBA" id="ARBA00023012"/>
    </source>
</evidence>
<dbReference type="InterPro" id="IPR011006">
    <property type="entry name" value="CheY-like_superfamily"/>
</dbReference>
<evidence type="ECO:0000256" key="8">
    <source>
        <dbReference type="ARBA" id="ARBA00023163"/>
    </source>
</evidence>
<feature type="domain" description="Response regulatory" evidence="12">
    <location>
        <begin position="3"/>
        <end position="120"/>
    </location>
</feature>
<protein>
    <recommendedName>
        <fullName evidence="2">Stage 0 sporulation protein A homolog</fullName>
    </recommendedName>
</protein>
<dbReference type="Pfam" id="PF12833">
    <property type="entry name" value="HTH_18"/>
    <property type="match status" value="1"/>
</dbReference>
<dbReference type="EMBL" id="QXDJ01000004">
    <property type="protein sequence ID" value="RII33572.1"/>
    <property type="molecule type" value="Genomic_DNA"/>
</dbReference>
<dbReference type="SMART" id="SM00342">
    <property type="entry name" value="HTH_ARAC"/>
    <property type="match status" value="1"/>
</dbReference>
<keyword evidence="4 10" id="KW-0597">Phosphoprotein</keyword>
<dbReference type="PROSITE" id="PS50110">
    <property type="entry name" value="RESPONSE_REGULATORY"/>
    <property type="match status" value="1"/>
</dbReference>
<dbReference type="PANTHER" id="PTHR42713:SF3">
    <property type="entry name" value="TRANSCRIPTIONAL REGULATORY PROTEIN HPTR"/>
    <property type="match status" value="1"/>
</dbReference>
<evidence type="ECO:0000313" key="14">
    <source>
        <dbReference type="Proteomes" id="UP000265930"/>
    </source>
</evidence>
<keyword evidence="7" id="KW-0238">DNA-binding</keyword>
<dbReference type="PROSITE" id="PS01124">
    <property type="entry name" value="HTH_ARAC_FAMILY_2"/>
    <property type="match status" value="1"/>
</dbReference>
<dbReference type="PANTHER" id="PTHR42713">
    <property type="entry name" value="HISTIDINE KINASE-RELATED"/>
    <property type="match status" value="1"/>
</dbReference>
<evidence type="ECO:0000256" key="1">
    <source>
        <dbReference type="ARBA" id="ARBA00004496"/>
    </source>
</evidence>
<organism evidence="13 14">
    <name type="scientific">Clostridium chromiireducens</name>
    <dbReference type="NCBI Taxonomy" id="225345"/>
    <lineage>
        <taxon>Bacteria</taxon>
        <taxon>Bacillati</taxon>
        <taxon>Bacillota</taxon>
        <taxon>Clostridia</taxon>
        <taxon>Eubacteriales</taxon>
        <taxon>Clostridiaceae</taxon>
        <taxon>Clostridium</taxon>
    </lineage>
</organism>
<comment type="function">
    <text evidence="9">May play the central regulatory role in sporulation. It may be an element of the effector pathway responsible for the activation of sporulation genes in response to nutritional stress. Spo0A may act in concert with spo0H (a sigma factor) to control the expression of some genes that are critical to the sporulation process.</text>
</comment>
<evidence type="ECO:0000256" key="2">
    <source>
        <dbReference type="ARBA" id="ARBA00018672"/>
    </source>
</evidence>
<dbReference type="Gene3D" id="3.40.50.2300">
    <property type="match status" value="1"/>
</dbReference>
<dbReference type="RefSeq" id="WP_119367452.1">
    <property type="nucleotide sequence ID" value="NZ_QXDJ01000004.1"/>
</dbReference>